<organism evidence="1 2">
    <name type="scientific">Deinococcus grandis</name>
    <dbReference type="NCBI Taxonomy" id="57498"/>
    <lineage>
        <taxon>Bacteria</taxon>
        <taxon>Thermotogati</taxon>
        <taxon>Deinococcota</taxon>
        <taxon>Deinococci</taxon>
        <taxon>Deinococcales</taxon>
        <taxon>Deinococcaceae</taxon>
        <taxon>Deinococcus</taxon>
    </lineage>
</organism>
<dbReference type="PANTHER" id="PTHR21174">
    <property type="match status" value="1"/>
</dbReference>
<evidence type="ECO:0000313" key="1">
    <source>
        <dbReference type="EMBL" id="GAQ20166.1"/>
    </source>
</evidence>
<dbReference type="Proteomes" id="UP000056209">
    <property type="component" value="Unassembled WGS sequence"/>
</dbReference>
<dbReference type="InterPro" id="IPR009218">
    <property type="entry name" value="HD_phosphohydro"/>
</dbReference>
<dbReference type="SUPFAM" id="SSF109604">
    <property type="entry name" value="HD-domain/PDEase-like"/>
    <property type="match status" value="1"/>
</dbReference>
<protein>
    <recommendedName>
        <fullName evidence="3">Phosphohydrolase</fullName>
    </recommendedName>
</protein>
<evidence type="ECO:0000313" key="2">
    <source>
        <dbReference type="Proteomes" id="UP000056209"/>
    </source>
</evidence>
<comment type="caution">
    <text evidence="1">The sequence shown here is derived from an EMBL/GenBank/DDBJ whole genome shotgun (WGS) entry which is preliminary data.</text>
</comment>
<name>A0A100HGE7_9DEIO</name>
<gene>
    <name evidence="1" type="ORF">DEIGR_100193</name>
</gene>
<reference evidence="2" key="1">
    <citation type="submission" date="2015-11" db="EMBL/GenBank/DDBJ databases">
        <title>Draft Genome Sequence of the Radioresistant Bacterium Deinococcus grandis, Isolated from Freshwater Fish in Japan.</title>
        <authorList>
            <person name="Satoh K."/>
            <person name="Onodera T."/>
            <person name="Omoso K."/>
            <person name="Takeda-Yano K."/>
            <person name="Katayama T."/>
            <person name="Oono Y."/>
            <person name="Narumi I."/>
        </authorList>
    </citation>
    <scope>NUCLEOTIDE SEQUENCE [LARGE SCALE GENOMIC DNA]</scope>
    <source>
        <strain evidence="2">ATCC 43672</strain>
    </source>
</reference>
<keyword evidence="2" id="KW-1185">Reference proteome</keyword>
<dbReference type="AlphaFoldDB" id="A0A100HGE7"/>
<dbReference type="PANTHER" id="PTHR21174:SF0">
    <property type="entry name" value="HD PHOSPHOHYDROLASE FAMILY PROTEIN-RELATED"/>
    <property type="match status" value="1"/>
</dbReference>
<dbReference type="EMBL" id="BCMS01000001">
    <property type="protein sequence ID" value="GAQ20166.1"/>
    <property type="molecule type" value="Genomic_DNA"/>
</dbReference>
<evidence type="ECO:0008006" key="3">
    <source>
        <dbReference type="Google" id="ProtNLM"/>
    </source>
</evidence>
<sequence>MVPDNRESDESVTGTHEQALLTAAEAFAGPFYAEPGRAYHTGVHVRALLDALAGRGVWTPALALAAWGHDLIYDPRASDNEVRSADVFGDWLAAQGAPADLQAEVRALTLATRHTVPVTTRAEALFVDADLSVLGAAPEAFDAYDRAIRVEYAHVPGDAYRAGRAAVPRGFLNREWLYLTPEFAGLEPQARINLARALARLS</sequence>
<proteinExistence type="predicted"/>
<accession>A0A100HGE7</accession>
<dbReference type="PIRSF" id="PIRSF035170">
    <property type="entry name" value="HD_phosphohydro"/>
    <property type="match status" value="1"/>
</dbReference>